<keyword evidence="2" id="KW-0472">Membrane</keyword>
<organism evidence="3 4">
    <name type="scientific">Marasmius crinis-equi</name>
    <dbReference type="NCBI Taxonomy" id="585013"/>
    <lineage>
        <taxon>Eukaryota</taxon>
        <taxon>Fungi</taxon>
        <taxon>Dikarya</taxon>
        <taxon>Basidiomycota</taxon>
        <taxon>Agaricomycotina</taxon>
        <taxon>Agaricomycetes</taxon>
        <taxon>Agaricomycetidae</taxon>
        <taxon>Agaricales</taxon>
        <taxon>Marasmiineae</taxon>
        <taxon>Marasmiaceae</taxon>
        <taxon>Marasmius</taxon>
    </lineage>
</organism>
<evidence type="ECO:0000256" key="1">
    <source>
        <dbReference type="SAM" id="MobiDB-lite"/>
    </source>
</evidence>
<feature type="region of interest" description="Disordered" evidence="1">
    <location>
        <begin position="176"/>
        <end position="199"/>
    </location>
</feature>
<evidence type="ECO:0000256" key="2">
    <source>
        <dbReference type="SAM" id="Phobius"/>
    </source>
</evidence>
<keyword evidence="4" id="KW-1185">Reference proteome</keyword>
<keyword evidence="2" id="KW-1133">Transmembrane helix</keyword>
<keyword evidence="2" id="KW-0812">Transmembrane</keyword>
<reference evidence="3 4" key="1">
    <citation type="submission" date="2024-02" db="EMBL/GenBank/DDBJ databases">
        <title>A draft genome for the cacao thread blight pathogen Marasmius crinis-equi.</title>
        <authorList>
            <person name="Cohen S.P."/>
            <person name="Baruah I.K."/>
            <person name="Amoako-Attah I."/>
            <person name="Bukari Y."/>
            <person name="Meinhardt L.W."/>
            <person name="Bailey B.A."/>
        </authorList>
    </citation>
    <scope>NUCLEOTIDE SEQUENCE [LARGE SCALE GENOMIC DNA]</scope>
    <source>
        <strain evidence="3 4">GH-76</strain>
    </source>
</reference>
<comment type="caution">
    <text evidence="3">The sequence shown here is derived from an EMBL/GenBank/DDBJ whole genome shotgun (WGS) entry which is preliminary data.</text>
</comment>
<dbReference type="EMBL" id="JBAHYK010000532">
    <property type="protein sequence ID" value="KAL0573187.1"/>
    <property type="molecule type" value="Genomic_DNA"/>
</dbReference>
<gene>
    <name evidence="3" type="ORF">V5O48_008771</name>
</gene>
<sequence length="199" mass="21552">MSVNETKNTSRATTQTSGSATQTQSTSQTPAPSGSHPTPLGPILGGTLGGLFVLGLIIVGIWLCNRHKRRRQARPHNPEPDILDPEFTVDPFIDHFPSGRRAETPQSQPVLEKLLPTSTLAQHSPIVDASAATDTDTWVPGATTPNTLPTSNEPRIGPITGFTTDELVVELNQRIQTEDEQWNENETLPEYPGSNRGSK</sequence>
<dbReference type="Proteomes" id="UP001465976">
    <property type="component" value="Unassembled WGS sequence"/>
</dbReference>
<evidence type="ECO:0000313" key="3">
    <source>
        <dbReference type="EMBL" id="KAL0573187.1"/>
    </source>
</evidence>
<feature type="transmembrane region" description="Helical" evidence="2">
    <location>
        <begin position="43"/>
        <end position="64"/>
    </location>
</feature>
<accession>A0ABR3FDG6</accession>
<feature type="compositionally biased region" description="Polar residues" evidence="1">
    <location>
        <begin position="143"/>
        <end position="153"/>
    </location>
</feature>
<dbReference type="Gene3D" id="1.20.5.930">
    <property type="entry name" value="Bicelle-embedded integrin alpha(iib) transmembrane segment"/>
    <property type="match status" value="1"/>
</dbReference>
<feature type="compositionally biased region" description="Low complexity" evidence="1">
    <location>
        <begin position="9"/>
        <end position="41"/>
    </location>
</feature>
<feature type="region of interest" description="Disordered" evidence="1">
    <location>
        <begin position="1"/>
        <end position="41"/>
    </location>
</feature>
<protein>
    <submittedName>
        <fullName evidence="3">Uncharacterized protein</fullName>
    </submittedName>
</protein>
<feature type="region of interest" description="Disordered" evidence="1">
    <location>
        <begin position="132"/>
        <end position="158"/>
    </location>
</feature>
<proteinExistence type="predicted"/>
<evidence type="ECO:0000313" key="4">
    <source>
        <dbReference type="Proteomes" id="UP001465976"/>
    </source>
</evidence>
<name>A0ABR3FDG6_9AGAR</name>